<dbReference type="Proteomes" id="UP001500973">
    <property type="component" value="Unassembled WGS sequence"/>
</dbReference>
<feature type="region of interest" description="Disordered" evidence="1">
    <location>
        <begin position="56"/>
        <end position="117"/>
    </location>
</feature>
<dbReference type="EMBL" id="BAAAIZ010000011">
    <property type="protein sequence ID" value="GAA1417500.1"/>
    <property type="molecule type" value="Genomic_DNA"/>
</dbReference>
<sequence>MSTASTGIELAGWKTQIVESLLGFLPDWVQITVYALVALAVLAYWVLKIKRKIAQRRAARSGQPVPAAAQPGQGRGTDYLGPYAPQNAQPAPPAPAQQQSGADFLGAYAPQRRPQDG</sequence>
<comment type="caution">
    <text evidence="3">The sequence shown here is derived from an EMBL/GenBank/DDBJ whole genome shotgun (WGS) entry which is preliminary data.</text>
</comment>
<accession>A0ABN1YLS4</accession>
<dbReference type="RefSeq" id="WP_344010560.1">
    <property type="nucleotide sequence ID" value="NZ_BAAAIZ010000011.1"/>
</dbReference>
<evidence type="ECO:0000256" key="2">
    <source>
        <dbReference type="SAM" id="Phobius"/>
    </source>
</evidence>
<reference evidence="3 4" key="1">
    <citation type="journal article" date="2019" name="Int. J. Syst. Evol. Microbiol.">
        <title>The Global Catalogue of Microorganisms (GCM) 10K type strain sequencing project: providing services to taxonomists for standard genome sequencing and annotation.</title>
        <authorList>
            <consortium name="The Broad Institute Genomics Platform"/>
            <consortium name="The Broad Institute Genome Sequencing Center for Infectious Disease"/>
            <person name="Wu L."/>
            <person name="Ma J."/>
        </authorList>
    </citation>
    <scope>NUCLEOTIDE SEQUENCE [LARGE SCALE GENOMIC DNA]</scope>
    <source>
        <strain evidence="3 4">JCM 11756</strain>
    </source>
</reference>
<protein>
    <submittedName>
        <fullName evidence="3">Uncharacterized protein</fullName>
    </submittedName>
</protein>
<keyword evidence="2" id="KW-1133">Transmembrane helix</keyword>
<keyword evidence="4" id="KW-1185">Reference proteome</keyword>
<keyword evidence="2" id="KW-0472">Membrane</keyword>
<gene>
    <name evidence="3" type="ORF">GCM10009601_11620</name>
</gene>
<proteinExistence type="predicted"/>
<name>A0ABN1YLS4_9ACTN</name>
<evidence type="ECO:0000313" key="3">
    <source>
        <dbReference type="EMBL" id="GAA1417500.1"/>
    </source>
</evidence>
<feature type="transmembrane region" description="Helical" evidence="2">
    <location>
        <begin position="28"/>
        <end position="47"/>
    </location>
</feature>
<keyword evidence="2" id="KW-0812">Transmembrane</keyword>
<organism evidence="3 4">
    <name type="scientific">Streptomyces thermospinosisporus</name>
    <dbReference type="NCBI Taxonomy" id="161482"/>
    <lineage>
        <taxon>Bacteria</taxon>
        <taxon>Bacillati</taxon>
        <taxon>Actinomycetota</taxon>
        <taxon>Actinomycetes</taxon>
        <taxon>Kitasatosporales</taxon>
        <taxon>Streptomycetaceae</taxon>
        <taxon>Streptomyces</taxon>
    </lineage>
</organism>
<evidence type="ECO:0000313" key="4">
    <source>
        <dbReference type="Proteomes" id="UP001500973"/>
    </source>
</evidence>
<evidence type="ECO:0000256" key="1">
    <source>
        <dbReference type="SAM" id="MobiDB-lite"/>
    </source>
</evidence>